<dbReference type="OrthoDB" id="5285218at2759"/>
<protein>
    <submittedName>
        <fullName evidence="2">Uncharacterized protein</fullName>
    </submittedName>
</protein>
<name>A0A0F2MIK3_SPOSC</name>
<dbReference type="Proteomes" id="UP000033710">
    <property type="component" value="Unassembled WGS sequence"/>
</dbReference>
<dbReference type="RefSeq" id="XP_016591575.1">
    <property type="nucleotide sequence ID" value="XM_016734790.1"/>
</dbReference>
<evidence type="ECO:0000313" key="3">
    <source>
        <dbReference type="Proteomes" id="UP000033710"/>
    </source>
</evidence>
<dbReference type="VEuPathDB" id="FungiDB:SPSK_08149"/>
<dbReference type="EMBL" id="AXCR01000004">
    <property type="protein sequence ID" value="KJR88899.1"/>
    <property type="molecule type" value="Genomic_DNA"/>
</dbReference>
<feature type="compositionally biased region" description="Low complexity" evidence="1">
    <location>
        <begin position="48"/>
        <end position="70"/>
    </location>
</feature>
<dbReference type="AlphaFoldDB" id="A0A0F2MIK3"/>
<dbReference type="KEGG" id="ssck:SPSK_08149"/>
<sequence length="112" mass="12744">MPTFIERIQSKLELFRLEKRYTRSRNRRSTFVSNAIYVDGEYVYQTPASTGSSFNTSTSSASRQSRVSQTPSSASPNKLRNRLSMPSFGSLSKGSSRTQDWQTQYPSIDESR</sequence>
<organism evidence="2 3">
    <name type="scientific">Sporothrix schenckii 1099-18</name>
    <dbReference type="NCBI Taxonomy" id="1397361"/>
    <lineage>
        <taxon>Eukaryota</taxon>
        <taxon>Fungi</taxon>
        <taxon>Dikarya</taxon>
        <taxon>Ascomycota</taxon>
        <taxon>Pezizomycotina</taxon>
        <taxon>Sordariomycetes</taxon>
        <taxon>Sordariomycetidae</taxon>
        <taxon>Ophiostomatales</taxon>
        <taxon>Ophiostomataceae</taxon>
        <taxon>Sporothrix</taxon>
    </lineage>
</organism>
<dbReference type="GeneID" id="27670067"/>
<comment type="caution">
    <text evidence="2">The sequence shown here is derived from an EMBL/GenBank/DDBJ whole genome shotgun (WGS) entry which is preliminary data.</text>
</comment>
<accession>A0A0F2MIK3</accession>
<gene>
    <name evidence="2" type="ORF">SPSK_08149</name>
</gene>
<reference evidence="2 3" key="1">
    <citation type="journal article" date="2014" name="BMC Genomics">
        <title>Comparative genomics of the major fungal agents of human and animal Sporotrichosis: Sporothrix schenckii and Sporothrix brasiliensis.</title>
        <authorList>
            <person name="Teixeira M.M."/>
            <person name="de Almeida L.G."/>
            <person name="Kubitschek-Barreira P."/>
            <person name="Alves F.L."/>
            <person name="Kioshima E.S."/>
            <person name="Abadio A.K."/>
            <person name="Fernandes L."/>
            <person name="Derengowski L.S."/>
            <person name="Ferreira K.S."/>
            <person name="Souza R.C."/>
            <person name="Ruiz J.C."/>
            <person name="de Andrade N.C."/>
            <person name="Paes H.C."/>
            <person name="Nicola A.M."/>
            <person name="Albuquerque P."/>
            <person name="Gerber A.L."/>
            <person name="Martins V.P."/>
            <person name="Peconick L.D."/>
            <person name="Neto A.V."/>
            <person name="Chaucanez C.B."/>
            <person name="Silva P.A."/>
            <person name="Cunha O.L."/>
            <person name="de Oliveira F.F."/>
            <person name="dos Santos T.C."/>
            <person name="Barros A.L."/>
            <person name="Soares M.A."/>
            <person name="de Oliveira L.M."/>
            <person name="Marini M.M."/>
            <person name="Villalobos-Duno H."/>
            <person name="Cunha M.M."/>
            <person name="de Hoog S."/>
            <person name="da Silveira J.F."/>
            <person name="Henrissat B."/>
            <person name="Nino-Vega G.A."/>
            <person name="Cisalpino P.S."/>
            <person name="Mora-Montes H.M."/>
            <person name="Almeida S.R."/>
            <person name="Stajich J.E."/>
            <person name="Lopes-Bezerra L.M."/>
            <person name="Vasconcelos A.T."/>
            <person name="Felipe M.S."/>
        </authorList>
    </citation>
    <scope>NUCLEOTIDE SEQUENCE [LARGE SCALE GENOMIC DNA]</scope>
    <source>
        <strain evidence="2 3">1099-18</strain>
    </source>
</reference>
<feature type="region of interest" description="Disordered" evidence="1">
    <location>
        <begin position="46"/>
        <end position="112"/>
    </location>
</feature>
<feature type="compositionally biased region" description="Polar residues" evidence="1">
    <location>
        <begin position="87"/>
        <end position="106"/>
    </location>
</feature>
<evidence type="ECO:0000313" key="2">
    <source>
        <dbReference type="EMBL" id="KJR88899.1"/>
    </source>
</evidence>
<reference evidence="2 3" key="2">
    <citation type="journal article" date="2015" name="Eukaryot. Cell">
        <title>Asexual propagation of a virulent clone complex in a human and feline outbreak of sporotrichosis.</title>
        <authorList>
            <person name="Teixeira Mde M."/>
            <person name="Rodrigues A.M."/>
            <person name="Tsui C.K."/>
            <person name="de Almeida L.G."/>
            <person name="Van Diepeningen A.D."/>
            <person name="van den Ende B.G."/>
            <person name="Fernandes G.F."/>
            <person name="Kano R."/>
            <person name="Hamelin R.C."/>
            <person name="Lopes-Bezerra L.M."/>
            <person name="Vasconcelos A.T."/>
            <person name="de Hoog S."/>
            <person name="de Camargo Z.P."/>
            <person name="Felipe M.S."/>
        </authorList>
    </citation>
    <scope>NUCLEOTIDE SEQUENCE [LARGE SCALE GENOMIC DNA]</scope>
    <source>
        <strain evidence="2 3">1099-18</strain>
    </source>
</reference>
<evidence type="ECO:0000256" key="1">
    <source>
        <dbReference type="SAM" id="MobiDB-lite"/>
    </source>
</evidence>
<proteinExistence type="predicted"/>